<dbReference type="PROSITE" id="PS50995">
    <property type="entry name" value="HTH_MARR_2"/>
    <property type="match status" value="1"/>
</dbReference>
<dbReference type="AlphaFoldDB" id="A0A561DX47"/>
<dbReference type="Gene3D" id="1.10.10.10">
    <property type="entry name" value="Winged helix-like DNA-binding domain superfamily/Winged helix DNA-binding domain"/>
    <property type="match status" value="1"/>
</dbReference>
<dbReference type="GO" id="GO:0006950">
    <property type="term" value="P:response to stress"/>
    <property type="evidence" value="ECO:0007669"/>
    <property type="project" value="TreeGrafter"/>
</dbReference>
<dbReference type="InterPro" id="IPR036390">
    <property type="entry name" value="WH_DNA-bd_sf"/>
</dbReference>
<keyword evidence="3" id="KW-0804">Transcription</keyword>
<dbReference type="PANTHER" id="PTHR33164">
    <property type="entry name" value="TRANSCRIPTIONAL REGULATOR, MARR FAMILY"/>
    <property type="match status" value="1"/>
</dbReference>
<keyword evidence="1" id="KW-0805">Transcription regulation</keyword>
<dbReference type="SUPFAM" id="SSF46785">
    <property type="entry name" value="Winged helix' DNA-binding domain"/>
    <property type="match status" value="1"/>
</dbReference>
<organism evidence="5 6">
    <name type="scientific">Rudaeicoccus suwonensis</name>
    <dbReference type="NCBI Taxonomy" id="657409"/>
    <lineage>
        <taxon>Bacteria</taxon>
        <taxon>Bacillati</taxon>
        <taxon>Actinomycetota</taxon>
        <taxon>Actinomycetes</taxon>
        <taxon>Micrococcales</taxon>
        <taxon>Dermacoccaceae</taxon>
        <taxon>Rudaeicoccus</taxon>
    </lineage>
</organism>
<gene>
    <name evidence="5" type="ORF">BKA23_3304</name>
</gene>
<dbReference type="InterPro" id="IPR039422">
    <property type="entry name" value="MarR/SlyA-like"/>
</dbReference>
<evidence type="ECO:0000259" key="4">
    <source>
        <dbReference type="PROSITE" id="PS50995"/>
    </source>
</evidence>
<accession>A0A561DX47</accession>
<dbReference type="InterPro" id="IPR036388">
    <property type="entry name" value="WH-like_DNA-bd_sf"/>
</dbReference>
<keyword evidence="6" id="KW-1185">Reference proteome</keyword>
<evidence type="ECO:0000313" key="6">
    <source>
        <dbReference type="Proteomes" id="UP000318297"/>
    </source>
</evidence>
<reference evidence="5 6" key="1">
    <citation type="submission" date="2019-06" db="EMBL/GenBank/DDBJ databases">
        <title>Sequencing the genomes of 1000 actinobacteria strains.</title>
        <authorList>
            <person name="Klenk H.-P."/>
        </authorList>
    </citation>
    <scope>NUCLEOTIDE SEQUENCE [LARGE SCALE GENOMIC DNA]</scope>
    <source>
        <strain evidence="5 6">DSM 19560</strain>
    </source>
</reference>
<keyword evidence="2 5" id="KW-0238">DNA-binding</keyword>
<protein>
    <submittedName>
        <fullName evidence="5">DNA-binding MarR family transcriptional regulator</fullName>
    </submittedName>
</protein>
<comment type="caution">
    <text evidence="5">The sequence shown here is derived from an EMBL/GenBank/DDBJ whole genome shotgun (WGS) entry which is preliminary data.</text>
</comment>
<evidence type="ECO:0000256" key="3">
    <source>
        <dbReference type="ARBA" id="ARBA00023163"/>
    </source>
</evidence>
<proteinExistence type="predicted"/>
<evidence type="ECO:0000256" key="2">
    <source>
        <dbReference type="ARBA" id="ARBA00023125"/>
    </source>
</evidence>
<dbReference type="InterPro" id="IPR023187">
    <property type="entry name" value="Tscrpt_reg_MarR-type_CS"/>
</dbReference>
<dbReference type="InterPro" id="IPR000835">
    <property type="entry name" value="HTH_MarR-typ"/>
</dbReference>
<name>A0A561DX47_9MICO</name>
<dbReference type="EMBL" id="VIVQ01000004">
    <property type="protein sequence ID" value="TWE07937.1"/>
    <property type="molecule type" value="Genomic_DNA"/>
</dbReference>
<dbReference type="PANTHER" id="PTHR33164:SF101">
    <property type="entry name" value="TRANSCRIPTIONAL REPRESSOR MPRA"/>
    <property type="match status" value="1"/>
</dbReference>
<sequence>MGRRLGVSGMATTFGAMTPRLPFDPIERAAELWRERWGAASPVQAMATATSIMRVQQLLLAELDATVAAYGLTFARYEALVLLAFSSRGELPMSKVGERLMIHPTSATNIVQRLAADGLVDRVPNPRDGRGTLARLTDAGRQVMEQATAALHEIEFGLSALDDRQHGRLQETLRVIRVDAGDLPAATDESSPSGD</sequence>
<dbReference type="PROSITE" id="PS01117">
    <property type="entry name" value="HTH_MARR_1"/>
    <property type="match status" value="1"/>
</dbReference>
<dbReference type="GO" id="GO:0003677">
    <property type="term" value="F:DNA binding"/>
    <property type="evidence" value="ECO:0007669"/>
    <property type="project" value="UniProtKB-KW"/>
</dbReference>
<dbReference type="SMART" id="SM00347">
    <property type="entry name" value="HTH_MARR"/>
    <property type="match status" value="1"/>
</dbReference>
<dbReference type="GO" id="GO:0003700">
    <property type="term" value="F:DNA-binding transcription factor activity"/>
    <property type="evidence" value="ECO:0007669"/>
    <property type="project" value="InterPro"/>
</dbReference>
<dbReference type="Proteomes" id="UP000318297">
    <property type="component" value="Unassembled WGS sequence"/>
</dbReference>
<feature type="domain" description="HTH marR-type" evidence="4">
    <location>
        <begin position="45"/>
        <end position="178"/>
    </location>
</feature>
<evidence type="ECO:0000256" key="1">
    <source>
        <dbReference type="ARBA" id="ARBA00023015"/>
    </source>
</evidence>
<dbReference type="Pfam" id="PF12802">
    <property type="entry name" value="MarR_2"/>
    <property type="match status" value="1"/>
</dbReference>
<evidence type="ECO:0000313" key="5">
    <source>
        <dbReference type="EMBL" id="TWE07937.1"/>
    </source>
</evidence>